<feature type="domain" description="DUF4325" evidence="1">
    <location>
        <begin position="34"/>
        <end position="81"/>
    </location>
</feature>
<name>A0A1T4MKV0_9BACT</name>
<dbReference type="Pfam" id="PF14213">
    <property type="entry name" value="DUF4325"/>
    <property type="match status" value="1"/>
</dbReference>
<protein>
    <recommendedName>
        <fullName evidence="1">DUF4325 domain-containing protein</fullName>
    </recommendedName>
</protein>
<dbReference type="AlphaFoldDB" id="A0A1T4MKV0"/>
<dbReference type="RefSeq" id="WP_078667766.1">
    <property type="nucleotide sequence ID" value="NZ_FUWZ01000001.1"/>
</dbReference>
<accession>A0A1T4MKV0</accession>
<dbReference type="InterPro" id="IPR025474">
    <property type="entry name" value="DUF4325"/>
</dbReference>
<evidence type="ECO:0000313" key="2">
    <source>
        <dbReference type="EMBL" id="SJZ67573.1"/>
    </source>
</evidence>
<dbReference type="EMBL" id="FUWZ01000001">
    <property type="protein sequence ID" value="SJZ67573.1"/>
    <property type="molecule type" value="Genomic_DNA"/>
</dbReference>
<keyword evidence="3" id="KW-1185">Reference proteome</keyword>
<dbReference type="STRING" id="634771.SAMN04488128_1011148"/>
<evidence type="ECO:0000259" key="1">
    <source>
        <dbReference type="Pfam" id="PF14213"/>
    </source>
</evidence>
<gene>
    <name evidence="2" type="ORF">SAMN04488128_1011148</name>
</gene>
<sequence>MNTTLQMSELLSKNYALTQEDALAMYSPALPIIQNHEEITISFKGMETCSTMFFRYFLGRLFSEFGNQVSELIHFEGIENDSIRNQLDLYLERVLGDETYKAIYLNHI</sequence>
<dbReference type="Proteomes" id="UP000190367">
    <property type="component" value="Unassembled WGS sequence"/>
</dbReference>
<reference evidence="3" key="1">
    <citation type="submission" date="2017-02" db="EMBL/GenBank/DDBJ databases">
        <authorList>
            <person name="Varghese N."/>
            <person name="Submissions S."/>
        </authorList>
    </citation>
    <scope>NUCLEOTIDE SEQUENCE [LARGE SCALE GENOMIC DNA]</scope>
    <source>
        <strain evidence="3">DSM 22224</strain>
    </source>
</reference>
<proteinExistence type="predicted"/>
<organism evidence="2 3">
    <name type="scientific">Chitinophaga eiseniae</name>
    <dbReference type="NCBI Taxonomy" id="634771"/>
    <lineage>
        <taxon>Bacteria</taxon>
        <taxon>Pseudomonadati</taxon>
        <taxon>Bacteroidota</taxon>
        <taxon>Chitinophagia</taxon>
        <taxon>Chitinophagales</taxon>
        <taxon>Chitinophagaceae</taxon>
        <taxon>Chitinophaga</taxon>
    </lineage>
</organism>
<evidence type="ECO:0000313" key="3">
    <source>
        <dbReference type="Proteomes" id="UP000190367"/>
    </source>
</evidence>